<name>A0A9Q9YET7_CYPCA</name>
<dbReference type="GeneID" id="109087982"/>
<dbReference type="Pfam" id="PF01390">
    <property type="entry name" value="SEA"/>
    <property type="match status" value="2"/>
</dbReference>
<gene>
    <name evidence="3" type="primary">LOC109087982</name>
</gene>
<dbReference type="PROSITE" id="PS50024">
    <property type="entry name" value="SEA"/>
    <property type="match status" value="2"/>
</dbReference>
<dbReference type="Proteomes" id="UP001155660">
    <property type="component" value="Chromosome A1"/>
</dbReference>
<dbReference type="SMART" id="SM00200">
    <property type="entry name" value="SEA"/>
    <property type="match status" value="2"/>
</dbReference>
<sequence>MTAPGPSTTTAQQNIFYNSNSHHCQYSNNIYITNSYNNTSFNSDIISCWNYYCRTFHNCTAPQTTSTAVTSVIPTSITTESTTVSTATISTSPTATTTLPSTVTSSPVGTTTAGPSTTAPQTTSTAVPSVIPTSITTESTTVSTATISTSPTVTKTLPSTVTSSPAGTTTAGPSTTAPQTTSTAVPSVIPTSITTESTTVSTATTSTSPTATTTLPSTVTSSPVGTTTAGPSTTAPQTTSTAVTSVIPTSITTESTTVSTATISTTPTATTKGPSATTTKSAPVYLTDLVFRSLDNFNVELSDPNSQTFKNRAQLVISQLEPIYKAKYFSFIGVNVLLFRQGSVITETQLAFNSTQPIPTVQEISDTLFTAVINGSVNPLNITPYSISVNGSIINVTTSTTASTTTTAMTMTTTRTTTTTPTTTTRPLTSTTKVPATTTTQFVPVYLTALVFRSLDIFIIELSNQSSQAFKSRSELVRSQLELIYRAKYLSFIRVVVLSFRPGSIITETQLVFNSTQPVPTVQEISDSLLSAVVTGGVDPLNIIPSTVSVNGSVIATTVAATTASSGLKIESSLLQATWLIIMAKILQFFL</sequence>
<evidence type="ECO:0000259" key="2">
    <source>
        <dbReference type="PROSITE" id="PS50024"/>
    </source>
</evidence>
<evidence type="ECO:0000313" key="3">
    <source>
        <dbReference type="RefSeq" id="XP_042618900.1"/>
    </source>
</evidence>
<accession>A0A9Q9YET7</accession>
<dbReference type="KEGG" id="ccar:109087982"/>
<protein>
    <submittedName>
        <fullName evidence="3">Mucin-3A-like</fullName>
    </submittedName>
</protein>
<evidence type="ECO:0000256" key="1">
    <source>
        <dbReference type="SAM" id="MobiDB-lite"/>
    </source>
</evidence>
<dbReference type="InterPro" id="IPR000082">
    <property type="entry name" value="SEA_dom"/>
</dbReference>
<reference evidence="3" key="1">
    <citation type="submission" date="2025-08" db="UniProtKB">
        <authorList>
            <consortium name="RefSeq"/>
        </authorList>
    </citation>
    <scope>IDENTIFICATION</scope>
    <source>
        <tissue evidence="3">Muscle</tissue>
    </source>
</reference>
<organism evidence="3">
    <name type="scientific">Cyprinus carpio</name>
    <name type="common">Common carp</name>
    <dbReference type="NCBI Taxonomy" id="7962"/>
    <lineage>
        <taxon>Eukaryota</taxon>
        <taxon>Metazoa</taxon>
        <taxon>Chordata</taxon>
        <taxon>Craniata</taxon>
        <taxon>Vertebrata</taxon>
        <taxon>Euteleostomi</taxon>
        <taxon>Actinopterygii</taxon>
        <taxon>Neopterygii</taxon>
        <taxon>Teleostei</taxon>
        <taxon>Ostariophysi</taxon>
        <taxon>Cypriniformes</taxon>
        <taxon>Cyprinidae</taxon>
        <taxon>Cyprininae</taxon>
        <taxon>Cyprinus</taxon>
    </lineage>
</organism>
<dbReference type="AlphaFoldDB" id="A0A9Q9YET7"/>
<dbReference type="OrthoDB" id="8965174at2759"/>
<dbReference type="RefSeq" id="XP_042618900.1">
    <property type="nucleotide sequence ID" value="XM_042762966.1"/>
</dbReference>
<feature type="domain" description="SEA" evidence="2">
    <location>
        <begin position="280"/>
        <end position="399"/>
    </location>
</feature>
<feature type="domain" description="SEA" evidence="2">
    <location>
        <begin position="444"/>
        <end position="555"/>
    </location>
</feature>
<feature type="region of interest" description="Disordered" evidence="1">
    <location>
        <begin position="84"/>
        <end position="126"/>
    </location>
</feature>
<proteinExistence type="predicted"/>
<feature type="region of interest" description="Disordered" evidence="1">
    <location>
        <begin position="142"/>
        <end position="241"/>
    </location>
</feature>